<comment type="caution">
    <text evidence="1">The sequence shown here is derived from an EMBL/GenBank/DDBJ whole genome shotgun (WGS) entry which is preliminary data.</text>
</comment>
<reference evidence="1" key="1">
    <citation type="journal article" date="2020" name="Cell">
        <title>Large-Scale Comparative Analyses of Tick Genomes Elucidate Their Genetic Diversity and Vector Capacities.</title>
        <authorList>
            <consortium name="Tick Genome and Microbiome Consortium (TIGMIC)"/>
            <person name="Jia N."/>
            <person name="Wang J."/>
            <person name="Shi W."/>
            <person name="Du L."/>
            <person name="Sun Y."/>
            <person name="Zhan W."/>
            <person name="Jiang J.F."/>
            <person name="Wang Q."/>
            <person name="Zhang B."/>
            <person name="Ji P."/>
            <person name="Bell-Sakyi L."/>
            <person name="Cui X.M."/>
            <person name="Yuan T.T."/>
            <person name="Jiang B.G."/>
            <person name="Yang W.F."/>
            <person name="Lam T.T."/>
            <person name="Chang Q.C."/>
            <person name="Ding S.J."/>
            <person name="Wang X.J."/>
            <person name="Zhu J.G."/>
            <person name="Ruan X.D."/>
            <person name="Zhao L."/>
            <person name="Wei J.T."/>
            <person name="Ye R.Z."/>
            <person name="Que T.C."/>
            <person name="Du C.H."/>
            <person name="Zhou Y.H."/>
            <person name="Cheng J.X."/>
            <person name="Dai P.F."/>
            <person name="Guo W.B."/>
            <person name="Han X.H."/>
            <person name="Huang E.J."/>
            <person name="Li L.F."/>
            <person name="Wei W."/>
            <person name="Gao Y.C."/>
            <person name="Liu J.Z."/>
            <person name="Shao H.Z."/>
            <person name="Wang X."/>
            <person name="Wang C.C."/>
            <person name="Yang T.C."/>
            <person name="Huo Q.B."/>
            <person name="Li W."/>
            <person name="Chen H.Y."/>
            <person name="Chen S.E."/>
            <person name="Zhou L.G."/>
            <person name="Ni X.B."/>
            <person name="Tian J.H."/>
            <person name="Sheng Y."/>
            <person name="Liu T."/>
            <person name="Pan Y.S."/>
            <person name="Xia L.Y."/>
            <person name="Li J."/>
            <person name="Zhao F."/>
            <person name="Cao W.C."/>
        </authorList>
    </citation>
    <scope>NUCLEOTIDE SEQUENCE</scope>
    <source>
        <strain evidence="1">Rmic-2018</strain>
    </source>
</reference>
<gene>
    <name evidence="1" type="ORF">HPB51_021019</name>
</gene>
<dbReference type="EMBL" id="JABSTU010000010">
    <property type="protein sequence ID" value="KAH8019697.1"/>
    <property type="molecule type" value="Genomic_DNA"/>
</dbReference>
<keyword evidence="2" id="KW-1185">Reference proteome</keyword>
<protein>
    <recommendedName>
        <fullName evidence="3">HAT C-terminal dimerisation domain-containing protein</fullName>
    </recommendedName>
</protein>
<evidence type="ECO:0000313" key="1">
    <source>
        <dbReference type="EMBL" id="KAH8019697.1"/>
    </source>
</evidence>
<proteinExistence type="predicted"/>
<reference evidence="1" key="2">
    <citation type="submission" date="2021-09" db="EMBL/GenBank/DDBJ databases">
        <authorList>
            <person name="Jia N."/>
            <person name="Wang J."/>
            <person name="Shi W."/>
            <person name="Du L."/>
            <person name="Sun Y."/>
            <person name="Zhan W."/>
            <person name="Jiang J."/>
            <person name="Wang Q."/>
            <person name="Zhang B."/>
            <person name="Ji P."/>
            <person name="Sakyi L.B."/>
            <person name="Cui X."/>
            <person name="Yuan T."/>
            <person name="Jiang B."/>
            <person name="Yang W."/>
            <person name="Lam T.T.-Y."/>
            <person name="Chang Q."/>
            <person name="Ding S."/>
            <person name="Wang X."/>
            <person name="Zhu J."/>
            <person name="Ruan X."/>
            <person name="Zhao L."/>
            <person name="Wei J."/>
            <person name="Que T."/>
            <person name="Du C."/>
            <person name="Cheng J."/>
            <person name="Dai P."/>
            <person name="Han X."/>
            <person name="Huang E."/>
            <person name="Gao Y."/>
            <person name="Liu J."/>
            <person name="Shao H."/>
            <person name="Ye R."/>
            <person name="Li L."/>
            <person name="Wei W."/>
            <person name="Wang X."/>
            <person name="Wang C."/>
            <person name="Huo Q."/>
            <person name="Li W."/>
            <person name="Guo W."/>
            <person name="Chen H."/>
            <person name="Chen S."/>
            <person name="Zhou L."/>
            <person name="Zhou L."/>
            <person name="Ni X."/>
            <person name="Tian J."/>
            <person name="Zhou Y."/>
            <person name="Sheng Y."/>
            <person name="Liu T."/>
            <person name="Pan Y."/>
            <person name="Xia L."/>
            <person name="Li J."/>
            <person name="Zhao F."/>
            <person name="Cao W."/>
        </authorList>
    </citation>
    <scope>NUCLEOTIDE SEQUENCE</scope>
    <source>
        <strain evidence="1">Rmic-2018</strain>
        <tissue evidence="1">Larvae</tissue>
    </source>
</reference>
<organism evidence="1 2">
    <name type="scientific">Rhipicephalus microplus</name>
    <name type="common">Cattle tick</name>
    <name type="synonym">Boophilus microplus</name>
    <dbReference type="NCBI Taxonomy" id="6941"/>
    <lineage>
        <taxon>Eukaryota</taxon>
        <taxon>Metazoa</taxon>
        <taxon>Ecdysozoa</taxon>
        <taxon>Arthropoda</taxon>
        <taxon>Chelicerata</taxon>
        <taxon>Arachnida</taxon>
        <taxon>Acari</taxon>
        <taxon>Parasitiformes</taxon>
        <taxon>Ixodida</taxon>
        <taxon>Ixodoidea</taxon>
        <taxon>Ixodidae</taxon>
        <taxon>Rhipicephalinae</taxon>
        <taxon>Rhipicephalus</taxon>
        <taxon>Boophilus</taxon>
    </lineage>
</organism>
<evidence type="ECO:0008006" key="3">
    <source>
        <dbReference type="Google" id="ProtNLM"/>
    </source>
</evidence>
<name>A0A9J6DCP3_RHIMP</name>
<evidence type="ECO:0000313" key="2">
    <source>
        <dbReference type="Proteomes" id="UP000821866"/>
    </source>
</evidence>
<dbReference type="Proteomes" id="UP000821866">
    <property type="component" value="Chromosome 8"/>
</dbReference>
<accession>A0A9J6DCP3</accession>
<dbReference type="AlphaFoldDB" id="A0A9J6DCP3"/>
<sequence>MNQRDDMFFGVNANLGLGILTGGQVAKLDFVNVYDRALAYLKKSCDFENSLFKMLAELDLRKGAPTLLTVINAGNLFGIDFQEEGDELCSELCLLKYALPEIVKCDEKSSSMWLKFLKEVKCPFLQYLMEHVYSIPCSSAFVEGVFSVM</sequence>